<reference evidence="2" key="2">
    <citation type="journal article" date="2018" name="Mol. Plant Microbe Interact.">
        <title>Genome sequence resources for the wheat stripe rust pathogen (Puccinia striiformis f. sp. tritici) and the barley stripe rust pathogen (Puccinia striiformis f. sp. hordei).</title>
        <authorList>
            <person name="Xia C."/>
            <person name="Wang M."/>
            <person name="Yin C."/>
            <person name="Cornejo O.E."/>
            <person name="Hulbert S.H."/>
            <person name="Chen X."/>
        </authorList>
    </citation>
    <scope>NUCLEOTIDE SEQUENCE [LARGE SCALE GENOMIC DNA]</scope>
    <source>
        <strain evidence="2">93-210</strain>
    </source>
</reference>
<keyword evidence="2" id="KW-1185">Reference proteome</keyword>
<organism evidence="1 2">
    <name type="scientific">Puccinia striiformis f. sp. tritici</name>
    <dbReference type="NCBI Taxonomy" id="168172"/>
    <lineage>
        <taxon>Eukaryota</taxon>
        <taxon>Fungi</taxon>
        <taxon>Dikarya</taxon>
        <taxon>Basidiomycota</taxon>
        <taxon>Pucciniomycotina</taxon>
        <taxon>Pucciniomycetes</taxon>
        <taxon>Pucciniales</taxon>
        <taxon>Pucciniaceae</taxon>
        <taxon>Puccinia</taxon>
    </lineage>
</organism>
<reference evidence="1 2" key="3">
    <citation type="journal article" date="2022" name="Microbiol. Spectr.">
        <title>Folding features and dynamics of 3D genome architecture in plant fungal pathogens.</title>
        <authorList>
            <person name="Xia C."/>
        </authorList>
    </citation>
    <scope>NUCLEOTIDE SEQUENCE [LARGE SCALE GENOMIC DNA]</scope>
    <source>
        <strain evidence="1 2">93-210</strain>
    </source>
</reference>
<dbReference type="Proteomes" id="UP001060170">
    <property type="component" value="Chromosome 12"/>
</dbReference>
<evidence type="ECO:0000313" key="2">
    <source>
        <dbReference type="Proteomes" id="UP001060170"/>
    </source>
</evidence>
<comment type="caution">
    <text evidence="1">The sequence shown here is derived from an EMBL/GenBank/DDBJ whole genome shotgun (WGS) entry which is preliminary data.</text>
</comment>
<name>A0ACC0E1L4_9BASI</name>
<reference evidence="2" key="1">
    <citation type="journal article" date="2018" name="BMC Genomics">
        <title>Genomic insights into host adaptation between the wheat stripe rust pathogen (Puccinia striiformis f. sp. tritici) and the barley stripe rust pathogen (Puccinia striiformis f. sp. hordei).</title>
        <authorList>
            <person name="Xia C."/>
            <person name="Wang M."/>
            <person name="Yin C."/>
            <person name="Cornejo O.E."/>
            <person name="Hulbert S.H."/>
            <person name="Chen X."/>
        </authorList>
    </citation>
    <scope>NUCLEOTIDE SEQUENCE [LARGE SCALE GENOMIC DNA]</scope>
    <source>
        <strain evidence="2">93-210</strain>
    </source>
</reference>
<evidence type="ECO:0000313" key="1">
    <source>
        <dbReference type="EMBL" id="KAI7942328.1"/>
    </source>
</evidence>
<dbReference type="EMBL" id="CM045876">
    <property type="protein sequence ID" value="KAI7942328.1"/>
    <property type="molecule type" value="Genomic_DNA"/>
</dbReference>
<gene>
    <name evidence="1" type="ORF">MJO28_012355</name>
</gene>
<feature type="non-terminal residue" evidence="1">
    <location>
        <position position="1"/>
    </location>
</feature>
<protein>
    <submittedName>
        <fullName evidence="1">Uncharacterized protein</fullName>
    </submittedName>
</protein>
<accession>A0ACC0E1L4</accession>
<proteinExistence type="predicted"/>
<sequence length="138" mass="15449">FVHKGGQCLDWCNTLWDWSSENLDWLTCGIEVVDFYVNRGPRGAIIAPDLQTALTNTRKPSQTKQSLKDQIKNLISIMADILPAQVDRTLESNEALIIALAICIMDEAKGSSEEIDRIFDELPHHPESQSTDAPENVQ</sequence>